<evidence type="ECO:0000313" key="2">
    <source>
        <dbReference type="Proteomes" id="UP001497623"/>
    </source>
</evidence>
<dbReference type="Proteomes" id="UP001497623">
    <property type="component" value="Unassembled WGS sequence"/>
</dbReference>
<evidence type="ECO:0000313" key="1">
    <source>
        <dbReference type="EMBL" id="CAL4217035.1"/>
    </source>
</evidence>
<proteinExistence type="predicted"/>
<protein>
    <submittedName>
        <fullName evidence="1">Uncharacterized protein</fullName>
    </submittedName>
</protein>
<sequence>MAHVTFSLHLMVSLATEYGDTKGLTSFDVNTITQLSEMRFPADLKTGKVTLRKCLALKGYASWEQTLKLGESVIMCPSVSKKGDSPIVTHLFTCRFVRVMHLELVQSLDFADNVLAFQKESLRTGIPEKRPLETIAYNLWTALYIL</sequence>
<keyword evidence="2" id="KW-1185">Reference proteome</keyword>
<accession>A0AAV2SKZ1</accession>
<dbReference type="EMBL" id="CAXKWB010092452">
    <property type="protein sequence ID" value="CAL4217035.1"/>
    <property type="molecule type" value="Genomic_DNA"/>
</dbReference>
<gene>
    <name evidence="1" type="ORF">MNOR_LOCUS38796</name>
</gene>
<feature type="non-terminal residue" evidence="1">
    <location>
        <position position="146"/>
    </location>
</feature>
<reference evidence="1 2" key="1">
    <citation type="submission" date="2024-05" db="EMBL/GenBank/DDBJ databases">
        <authorList>
            <person name="Wallberg A."/>
        </authorList>
    </citation>
    <scope>NUCLEOTIDE SEQUENCE [LARGE SCALE GENOMIC DNA]</scope>
</reference>
<organism evidence="1 2">
    <name type="scientific">Meganyctiphanes norvegica</name>
    <name type="common">Northern krill</name>
    <name type="synonym">Thysanopoda norvegica</name>
    <dbReference type="NCBI Taxonomy" id="48144"/>
    <lineage>
        <taxon>Eukaryota</taxon>
        <taxon>Metazoa</taxon>
        <taxon>Ecdysozoa</taxon>
        <taxon>Arthropoda</taxon>
        <taxon>Crustacea</taxon>
        <taxon>Multicrustacea</taxon>
        <taxon>Malacostraca</taxon>
        <taxon>Eumalacostraca</taxon>
        <taxon>Eucarida</taxon>
        <taxon>Euphausiacea</taxon>
        <taxon>Euphausiidae</taxon>
        <taxon>Meganyctiphanes</taxon>
    </lineage>
</organism>
<name>A0AAV2SKZ1_MEGNR</name>
<comment type="caution">
    <text evidence="1">The sequence shown here is derived from an EMBL/GenBank/DDBJ whole genome shotgun (WGS) entry which is preliminary data.</text>
</comment>
<dbReference type="AlphaFoldDB" id="A0AAV2SKZ1"/>